<keyword evidence="2" id="KW-1185">Reference proteome</keyword>
<gene>
    <name evidence="1" type="ORF">M404DRAFT_1007755</name>
</gene>
<dbReference type="HOGENOM" id="CLU_2997393_0_0_1"/>
<proteinExistence type="predicted"/>
<accession>A0A0C3JBU5</accession>
<organism evidence="1 2">
    <name type="scientific">Pisolithus tinctorius Marx 270</name>
    <dbReference type="NCBI Taxonomy" id="870435"/>
    <lineage>
        <taxon>Eukaryota</taxon>
        <taxon>Fungi</taxon>
        <taxon>Dikarya</taxon>
        <taxon>Basidiomycota</taxon>
        <taxon>Agaricomycotina</taxon>
        <taxon>Agaricomycetes</taxon>
        <taxon>Agaricomycetidae</taxon>
        <taxon>Boletales</taxon>
        <taxon>Sclerodermatineae</taxon>
        <taxon>Pisolithaceae</taxon>
        <taxon>Pisolithus</taxon>
    </lineage>
</organism>
<dbReference type="Proteomes" id="UP000054217">
    <property type="component" value="Unassembled WGS sequence"/>
</dbReference>
<evidence type="ECO:0000313" key="1">
    <source>
        <dbReference type="EMBL" id="KIN95151.1"/>
    </source>
</evidence>
<dbReference type="InParanoid" id="A0A0C3JBU5"/>
<reference evidence="1 2" key="1">
    <citation type="submission" date="2014-04" db="EMBL/GenBank/DDBJ databases">
        <authorList>
            <consortium name="DOE Joint Genome Institute"/>
            <person name="Kuo A."/>
            <person name="Kohler A."/>
            <person name="Costa M.D."/>
            <person name="Nagy L.G."/>
            <person name="Floudas D."/>
            <person name="Copeland A."/>
            <person name="Barry K.W."/>
            <person name="Cichocki N."/>
            <person name="Veneault-Fourrey C."/>
            <person name="LaButti K."/>
            <person name="Lindquist E.A."/>
            <person name="Lipzen A."/>
            <person name="Lundell T."/>
            <person name="Morin E."/>
            <person name="Murat C."/>
            <person name="Sun H."/>
            <person name="Tunlid A."/>
            <person name="Henrissat B."/>
            <person name="Grigoriev I.V."/>
            <person name="Hibbett D.S."/>
            <person name="Martin F."/>
            <person name="Nordberg H.P."/>
            <person name="Cantor M.N."/>
            <person name="Hua S.X."/>
        </authorList>
    </citation>
    <scope>NUCLEOTIDE SEQUENCE [LARGE SCALE GENOMIC DNA]</scope>
    <source>
        <strain evidence="1 2">Marx 270</strain>
    </source>
</reference>
<dbReference type="AlphaFoldDB" id="A0A0C3JBU5"/>
<sequence>MELPSFPIPLPTAYVVPARTVMEEMATAFALGIQDRASRKAAPHKKPRRGIVLVEYMPKQYVMNI</sequence>
<protein>
    <submittedName>
        <fullName evidence="1">Uncharacterized protein</fullName>
    </submittedName>
</protein>
<dbReference type="OrthoDB" id="2706114at2759"/>
<dbReference type="STRING" id="870435.A0A0C3JBU5"/>
<evidence type="ECO:0000313" key="2">
    <source>
        <dbReference type="Proteomes" id="UP000054217"/>
    </source>
</evidence>
<dbReference type="EMBL" id="KN832075">
    <property type="protein sequence ID" value="KIN95151.1"/>
    <property type="molecule type" value="Genomic_DNA"/>
</dbReference>
<name>A0A0C3JBU5_PISTI</name>
<reference evidence="2" key="2">
    <citation type="submission" date="2015-01" db="EMBL/GenBank/DDBJ databases">
        <title>Evolutionary Origins and Diversification of the Mycorrhizal Mutualists.</title>
        <authorList>
            <consortium name="DOE Joint Genome Institute"/>
            <consortium name="Mycorrhizal Genomics Consortium"/>
            <person name="Kohler A."/>
            <person name="Kuo A."/>
            <person name="Nagy L.G."/>
            <person name="Floudas D."/>
            <person name="Copeland A."/>
            <person name="Barry K.W."/>
            <person name="Cichocki N."/>
            <person name="Veneault-Fourrey C."/>
            <person name="LaButti K."/>
            <person name="Lindquist E.A."/>
            <person name="Lipzen A."/>
            <person name="Lundell T."/>
            <person name="Morin E."/>
            <person name="Murat C."/>
            <person name="Riley R."/>
            <person name="Ohm R."/>
            <person name="Sun H."/>
            <person name="Tunlid A."/>
            <person name="Henrissat B."/>
            <person name="Grigoriev I.V."/>
            <person name="Hibbett D.S."/>
            <person name="Martin F."/>
        </authorList>
    </citation>
    <scope>NUCLEOTIDE SEQUENCE [LARGE SCALE GENOMIC DNA]</scope>
    <source>
        <strain evidence="2">Marx 270</strain>
    </source>
</reference>